<reference evidence="1" key="1">
    <citation type="submission" date="2022-04" db="EMBL/GenBank/DDBJ databases">
        <title>Chromosome-scale genome assembly of Holotrichia oblita Faldermann.</title>
        <authorList>
            <person name="Rongchong L."/>
        </authorList>
    </citation>
    <scope>NUCLEOTIDE SEQUENCE</scope>
    <source>
        <strain evidence="1">81SQS9</strain>
    </source>
</reference>
<accession>A0ACB9T4I3</accession>
<evidence type="ECO:0000313" key="2">
    <source>
        <dbReference type="Proteomes" id="UP001056778"/>
    </source>
</evidence>
<proteinExistence type="predicted"/>
<evidence type="ECO:0000313" key="1">
    <source>
        <dbReference type="EMBL" id="KAI4461730.1"/>
    </source>
</evidence>
<gene>
    <name evidence="1" type="ORF">MML48_5g00013254</name>
</gene>
<organism evidence="1 2">
    <name type="scientific">Holotrichia oblita</name>
    <name type="common">Chafer beetle</name>
    <dbReference type="NCBI Taxonomy" id="644536"/>
    <lineage>
        <taxon>Eukaryota</taxon>
        <taxon>Metazoa</taxon>
        <taxon>Ecdysozoa</taxon>
        <taxon>Arthropoda</taxon>
        <taxon>Hexapoda</taxon>
        <taxon>Insecta</taxon>
        <taxon>Pterygota</taxon>
        <taxon>Neoptera</taxon>
        <taxon>Endopterygota</taxon>
        <taxon>Coleoptera</taxon>
        <taxon>Polyphaga</taxon>
        <taxon>Scarabaeiformia</taxon>
        <taxon>Scarabaeidae</taxon>
        <taxon>Melolonthinae</taxon>
        <taxon>Holotrichia</taxon>
    </lineage>
</organism>
<dbReference type="Proteomes" id="UP001056778">
    <property type="component" value="Chromosome 5"/>
</dbReference>
<comment type="caution">
    <text evidence="1">The sequence shown here is derived from an EMBL/GenBank/DDBJ whole genome shotgun (WGS) entry which is preliminary data.</text>
</comment>
<sequence length="302" mass="33530">MVFVYIRIYFAAKARARRGIRKPPRRQPQDAVTSFTTDKKNGGETPAGGSVDRNSNTSPRDSQRQIATIESHPRPITIPTVTCDLASDISTSDAGEVFAGPQVVRNPISQCSFRGSTLSVNGELQQQAAALARARQPSVGIDMDMVSEFDPSSSDSGVVSRCAVVKPLKLRFCKPIFGKRTAKGHRSGDQSGQPGGGSGCEPIVEQVVPRIQKPRDPEREKKRIARKKEKRATLILGLIMGSFIACWLPFFFMYILRLVYHIPGFAFSTAFWLGYVNSALNPVIYTIFNKDFRRAFRRILFK</sequence>
<keyword evidence="2" id="KW-1185">Reference proteome</keyword>
<keyword evidence="1" id="KW-0675">Receptor</keyword>
<protein>
    <submittedName>
        <fullName evidence="1">Adrenergic receptor-related g-protein coupled receptor</fullName>
    </submittedName>
</protein>
<name>A0ACB9T4I3_HOLOL</name>
<dbReference type="EMBL" id="CM043019">
    <property type="protein sequence ID" value="KAI4461730.1"/>
    <property type="molecule type" value="Genomic_DNA"/>
</dbReference>